<dbReference type="Gene3D" id="1.25.40.80">
    <property type="match status" value="1"/>
</dbReference>
<gene>
    <name evidence="2" type="ORF">EHQ24_00305</name>
</gene>
<dbReference type="InterPro" id="IPR007357">
    <property type="entry name" value="PhrB-like"/>
</dbReference>
<name>A0A4R9IJK3_9LEPT</name>
<dbReference type="InterPro" id="IPR052551">
    <property type="entry name" value="UV-DNA_repair_photolyase"/>
</dbReference>
<dbReference type="Pfam" id="PF03441">
    <property type="entry name" value="FAD_binding_7"/>
    <property type="match status" value="1"/>
</dbReference>
<dbReference type="OrthoDB" id="5288100at2"/>
<evidence type="ECO:0000259" key="1">
    <source>
        <dbReference type="Pfam" id="PF03441"/>
    </source>
</evidence>
<keyword evidence="3" id="KW-1185">Reference proteome</keyword>
<sequence>MKKGLLILGNQLFDLSDLVPKTVRDQYTIFMREDKELCNYYQFHKQKIAFFFLAMRKYSDELKSLGFNVQYEYLDETGISYDDSLSNFLIQNQFDEFHIFEIEDKFFEVRIKHVLTQQKIHWIEHKSPMFLTSREEFNKYLVKVSKPFMKTFYQSQRKKLNILIDENGKPEGGTWSFDLENRKKLPKGFYPPPIPEIRINSDEQKVLDLIENKFPSHPGDTRHLWLPTTRVEAKEWLNHFLKFRLYDFGVYEDALSTEFPFIHHSILTPFLNLGLLTPAAVIDETLKYSKNNNIPLQSLEGFIRQVIGWREFVRGIYQNFGETQLTSNFFGHKRKLTKHWYEGNTLIPPLDHVIHKCNRYGYAHHIERLMIVGSLMVLLEIDPLDSYKWFMEMFIDSSDWVMTPNVFGMALFSDGGIFATKPYICGSNYYKKMGSYPKGEWEMVVDGLYWKFIEKHKSFFEKNPRLSVMIGNLNRLDSKKKTQLYQISDEWKERITSIESN</sequence>
<proteinExistence type="predicted"/>
<evidence type="ECO:0000313" key="3">
    <source>
        <dbReference type="Proteomes" id="UP000298009"/>
    </source>
</evidence>
<dbReference type="EMBL" id="RQFK01000007">
    <property type="protein sequence ID" value="TGK87936.1"/>
    <property type="molecule type" value="Genomic_DNA"/>
</dbReference>
<feature type="domain" description="Cryptochrome/DNA photolyase FAD-binding" evidence="1">
    <location>
        <begin position="306"/>
        <end position="398"/>
    </location>
</feature>
<dbReference type="AlphaFoldDB" id="A0A4R9IJK3"/>
<dbReference type="InterPro" id="IPR036134">
    <property type="entry name" value="Crypto/Photolyase_FAD-like_sf"/>
</dbReference>
<reference evidence="2" key="1">
    <citation type="journal article" date="2019" name="PLoS Negl. Trop. Dis.">
        <title>Revisiting the worldwide diversity of Leptospira species in the environment.</title>
        <authorList>
            <person name="Vincent A.T."/>
            <person name="Schiettekatte O."/>
            <person name="Bourhy P."/>
            <person name="Veyrier F.J."/>
            <person name="Picardeau M."/>
        </authorList>
    </citation>
    <scope>NUCLEOTIDE SEQUENCE [LARGE SCALE GENOMIC DNA]</scope>
    <source>
        <strain evidence="2">201800287</strain>
    </source>
</reference>
<comment type="caution">
    <text evidence="2">The sequence shown here is derived from an EMBL/GenBank/DDBJ whole genome shotgun (WGS) entry which is preliminary data.</text>
</comment>
<dbReference type="InterPro" id="IPR005101">
    <property type="entry name" value="Cryptochr/Photolyase_FAD-bd"/>
</dbReference>
<dbReference type="Gene3D" id="1.10.10.1710">
    <property type="entry name" value="Deoxyribodipyrimidine photolyase-related"/>
    <property type="match status" value="1"/>
</dbReference>
<dbReference type="Proteomes" id="UP000298009">
    <property type="component" value="Unassembled WGS sequence"/>
</dbReference>
<keyword evidence="2" id="KW-0456">Lyase</keyword>
<dbReference type="Gene3D" id="3.40.50.620">
    <property type="entry name" value="HUPs"/>
    <property type="match status" value="1"/>
</dbReference>
<dbReference type="SUPFAM" id="SSF48173">
    <property type="entry name" value="Cryptochrome/photolyase FAD-binding domain"/>
    <property type="match status" value="1"/>
</dbReference>
<dbReference type="PANTHER" id="PTHR38657">
    <property type="entry name" value="SLR1343 PROTEIN"/>
    <property type="match status" value="1"/>
</dbReference>
<organism evidence="2 3">
    <name type="scientific">Leptospira noumeaensis</name>
    <dbReference type="NCBI Taxonomy" id="2484964"/>
    <lineage>
        <taxon>Bacteria</taxon>
        <taxon>Pseudomonadati</taxon>
        <taxon>Spirochaetota</taxon>
        <taxon>Spirochaetia</taxon>
        <taxon>Leptospirales</taxon>
        <taxon>Leptospiraceae</taxon>
        <taxon>Leptospira</taxon>
    </lineage>
</organism>
<protein>
    <submittedName>
        <fullName evidence="2">Cryptochrome/photolyase family protein</fullName>
    </submittedName>
</protein>
<dbReference type="Pfam" id="PF04244">
    <property type="entry name" value="DPRP"/>
    <property type="match status" value="1"/>
</dbReference>
<dbReference type="InterPro" id="IPR014729">
    <property type="entry name" value="Rossmann-like_a/b/a_fold"/>
</dbReference>
<accession>A0A4R9IJK3</accession>
<dbReference type="PANTHER" id="PTHR38657:SF1">
    <property type="entry name" value="SLR1343 PROTEIN"/>
    <property type="match status" value="1"/>
</dbReference>
<dbReference type="Gene3D" id="1.10.579.10">
    <property type="entry name" value="DNA Cyclobutane Dipyrimidine Photolyase, subunit A, domain 3"/>
    <property type="match status" value="1"/>
</dbReference>
<evidence type="ECO:0000313" key="2">
    <source>
        <dbReference type="EMBL" id="TGK87936.1"/>
    </source>
</evidence>
<dbReference type="GO" id="GO:0016829">
    <property type="term" value="F:lyase activity"/>
    <property type="evidence" value="ECO:0007669"/>
    <property type="project" value="UniProtKB-KW"/>
</dbReference>